<evidence type="ECO:0000313" key="3">
    <source>
        <dbReference type="EMBL" id="MBM7809329.1"/>
    </source>
</evidence>
<dbReference type="Gene3D" id="1.10.10.10">
    <property type="entry name" value="Winged helix-like DNA-binding domain superfamily/Winged helix DNA-binding domain"/>
    <property type="match status" value="1"/>
</dbReference>
<feature type="transmembrane region" description="Helical" evidence="2">
    <location>
        <begin position="165"/>
        <end position="183"/>
    </location>
</feature>
<comment type="caution">
    <text evidence="3">The sequence shown here is derived from an EMBL/GenBank/DDBJ whole genome shotgun (WGS) entry which is preliminary data.</text>
</comment>
<dbReference type="SUPFAM" id="SSF88659">
    <property type="entry name" value="Sigma3 and sigma4 domains of RNA polymerase sigma factors"/>
    <property type="match status" value="1"/>
</dbReference>
<dbReference type="RefSeq" id="WP_204840448.1">
    <property type="nucleotide sequence ID" value="NZ_JAFBCL010000001.1"/>
</dbReference>
<accession>A0ABS2S078</accession>
<evidence type="ECO:0000256" key="1">
    <source>
        <dbReference type="SAM" id="MobiDB-lite"/>
    </source>
</evidence>
<reference evidence="3 4" key="1">
    <citation type="submission" date="2021-01" db="EMBL/GenBank/DDBJ databases">
        <title>Sequencing the genomes of 1000 actinobacteria strains.</title>
        <authorList>
            <person name="Klenk H.-P."/>
        </authorList>
    </citation>
    <scope>NUCLEOTIDE SEQUENCE [LARGE SCALE GENOMIC DNA]</scope>
    <source>
        <strain evidence="3 4">DSM 44581</strain>
    </source>
</reference>
<dbReference type="InterPro" id="IPR036388">
    <property type="entry name" value="WH-like_DNA-bd_sf"/>
</dbReference>
<gene>
    <name evidence="3" type="ORF">JOE68_000194</name>
</gene>
<keyword evidence="4" id="KW-1185">Reference proteome</keyword>
<dbReference type="Proteomes" id="UP001195724">
    <property type="component" value="Unassembled WGS sequence"/>
</dbReference>
<dbReference type="InterPro" id="IPR013324">
    <property type="entry name" value="RNA_pol_sigma_r3/r4-like"/>
</dbReference>
<dbReference type="EMBL" id="JAFBCL010000001">
    <property type="protein sequence ID" value="MBM7809329.1"/>
    <property type="molecule type" value="Genomic_DNA"/>
</dbReference>
<protein>
    <submittedName>
        <fullName evidence="3">Uncharacterized protein</fullName>
    </submittedName>
</protein>
<name>A0ABS2S078_9PSEU</name>
<feature type="region of interest" description="Disordered" evidence="1">
    <location>
        <begin position="436"/>
        <end position="455"/>
    </location>
</feature>
<proteinExistence type="predicted"/>
<keyword evidence="2" id="KW-0812">Transmembrane</keyword>
<keyword evidence="2" id="KW-0472">Membrane</keyword>
<sequence>MTALAVPAAKPLPAPHAWPAAAVHSGRDRARAAVAVLLAFQAVGRYFVFVSCPEVEVRADPVTGWAPPAVAPTRTRAVPVLRFAADLPVTEAARALRRSERSVKARPARGPAVLRRLLGKGGVMTGSDFPEPLRAVEPGPARGVDIARAARGGRDRRHRGARRRVAAAVAVALLAVVVLPAALRGLSAEPPPLAAGVFDPLRQVARVGSAGGFAPLCHETGRHRQKVTLGHAHDPAGGPRGTLVVHAAGRLPGQGGAGWQPAGDRAPDVGGRPAWWRGGAELVWEWSPQAWAVVRVEGFPDLRERAHRVAQGLDTSVTTPVTAPFTLAPGEPVPPLRLAGVRVPVRPDVELASVLLTAGDSPEAPVLSVALRTDGLPGRDLPEEERIAGRPAASSDSRVTVLDPSGRFAVRVEVGRGDATAFGGRAGLAALAAATTPVPDPADRGTWVADPLTGP</sequence>
<organism evidence="3 4">
    <name type="scientific">Saccharothrix algeriensis</name>
    <dbReference type="NCBI Taxonomy" id="173560"/>
    <lineage>
        <taxon>Bacteria</taxon>
        <taxon>Bacillati</taxon>
        <taxon>Actinomycetota</taxon>
        <taxon>Actinomycetes</taxon>
        <taxon>Pseudonocardiales</taxon>
        <taxon>Pseudonocardiaceae</taxon>
        <taxon>Saccharothrix</taxon>
    </lineage>
</organism>
<evidence type="ECO:0000313" key="4">
    <source>
        <dbReference type="Proteomes" id="UP001195724"/>
    </source>
</evidence>
<keyword evidence="2" id="KW-1133">Transmembrane helix</keyword>
<evidence type="ECO:0000256" key="2">
    <source>
        <dbReference type="SAM" id="Phobius"/>
    </source>
</evidence>